<dbReference type="SUPFAM" id="SSF55154">
    <property type="entry name" value="CYTH-like phosphatases"/>
    <property type="match status" value="1"/>
</dbReference>
<accession>A0ABV6UET9</accession>
<dbReference type="InterPro" id="IPR023577">
    <property type="entry name" value="CYTH_domain"/>
</dbReference>
<comment type="caution">
    <text evidence="2">The sequence shown here is derived from an EMBL/GenBank/DDBJ whole genome shotgun (WGS) entry which is preliminary data.</text>
</comment>
<dbReference type="Pfam" id="PF05235">
    <property type="entry name" value="CHAD"/>
    <property type="match status" value="1"/>
</dbReference>
<protein>
    <submittedName>
        <fullName evidence="2">CHAD domain-containing protein</fullName>
    </submittedName>
</protein>
<dbReference type="PANTHER" id="PTHR39339">
    <property type="entry name" value="SLR1444 PROTEIN"/>
    <property type="match status" value="1"/>
</dbReference>
<evidence type="ECO:0000259" key="1">
    <source>
        <dbReference type="PROSITE" id="PS51708"/>
    </source>
</evidence>
<sequence>MKSSHLEKERKFDGLADAAFPALDGLPGVAEVSDPGVEDLDAVYYDTVDLRLLEHGITLRRRTGGHDAGWHLKLPVGPDRRREVQLPLSAGAPGRVPRALTQRTRAYARGEKLVPIVRLRTHRLRRLLLDSEHRSLAEVAQDAVSAQLLAPERLSGLPGLPELPAEAAQAAQPVRPVIPAQRNGSANGHRSGGPAAPTAWTEVEAELVKGGTALLDAVEQRLVGAGLRRSLSGSKLARALGLESAGAVVPAPREARSIGAAVTALLRGQTEQLIALDPAVRADEADAVHRMRVAVRRIRSTLRTHRRLLADEPCQALAEELRWLGAVLGEARDREVLGARLGAEIGRLPAAECPGPVRERIDGWASAEYRRSWKRAVATLDSPRYFVLLDGLEALAARPPLRGRAHRGAVAEFRRTARREQRRVALRLAEASATPAGPQHDQALHEARKAAKRARYAAEGARSVVGKSAGRLALRMKDLQELLGERQDALLACAALPELAAAAHRAGEQGFGYGVLYAGQRAAVAEADRRLPAARRAAGKRELTRFR</sequence>
<dbReference type="CDD" id="cd07374">
    <property type="entry name" value="CYTH-like_Pase"/>
    <property type="match status" value="1"/>
</dbReference>
<proteinExistence type="predicted"/>
<feature type="domain" description="CHAD" evidence="1">
    <location>
        <begin position="255"/>
        <end position="540"/>
    </location>
</feature>
<dbReference type="SMART" id="SM00880">
    <property type="entry name" value="CHAD"/>
    <property type="match status" value="1"/>
</dbReference>
<evidence type="ECO:0000313" key="3">
    <source>
        <dbReference type="Proteomes" id="UP001592528"/>
    </source>
</evidence>
<gene>
    <name evidence="2" type="ORF">ACEZDJ_01485</name>
</gene>
<keyword evidence="3" id="KW-1185">Reference proteome</keyword>
<name>A0ABV6UET9_9ACTN</name>
<dbReference type="Gene3D" id="2.40.320.10">
    <property type="entry name" value="Hypothetical Protein Pfu-838710-001"/>
    <property type="match status" value="1"/>
</dbReference>
<evidence type="ECO:0000313" key="2">
    <source>
        <dbReference type="EMBL" id="MFC1399960.1"/>
    </source>
</evidence>
<dbReference type="Proteomes" id="UP001592528">
    <property type="component" value="Unassembled WGS sequence"/>
</dbReference>
<dbReference type="Gene3D" id="1.40.20.10">
    <property type="entry name" value="CHAD domain"/>
    <property type="match status" value="1"/>
</dbReference>
<dbReference type="InterPro" id="IPR038186">
    <property type="entry name" value="CHAD_dom_sf"/>
</dbReference>
<reference evidence="2 3" key="1">
    <citation type="submission" date="2024-09" db="EMBL/GenBank/DDBJ databases">
        <authorList>
            <person name="Lee S.D."/>
        </authorList>
    </citation>
    <scope>NUCLEOTIDE SEQUENCE [LARGE SCALE GENOMIC DNA]</scope>
    <source>
        <strain evidence="2 3">N1-5</strain>
    </source>
</reference>
<dbReference type="EMBL" id="JBHEZZ010000001">
    <property type="protein sequence ID" value="MFC1399960.1"/>
    <property type="molecule type" value="Genomic_DNA"/>
</dbReference>
<organism evidence="2 3">
    <name type="scientific">Streptacidiphilus cavernicola</name>
    <dbReference type="NCBI Taxonomy" id="3342716"/>
    <lineage>
        <taxon>Bacteria</taxon>
        <taxon>Bacillati</taxon>
        <taxon>Actinomycetota</taxon>
        <taxon>Actinomycetes</taxon>
        <taxon>Kitasatosporales</taxon>
        <taxon>Streptomycetaceae</taxon>
        <taxon>Streptacidiphilus</taxon>
    </lineage>
</organism>
<dbReference type="RefSeq" id="WP_037594417.1">
    <property type="nucleotide sequence ID" value="NZ_JBHEZZ010000001.1"/>
</dbReference>
<dbReference type="InterPro" id="IPR007899">
    <property type="entry name" value="CHAD_dom"/>
</dbReference>
<dbReference type="PROSITE" id="PS51708">
    <property type="entry name" value="CHAD"/>
    <property type="match status" value="1"/>
</dbReference>
<dbReference type="Pfam" id="PF01928">
    <property type="entry name" value="CYTH"/>
    <property type="match status" value="1"/>
</dbReference>
<dbReference type="SMART" id="SM01118">
    <property type="entry name" value="CYTH"/>
    <property type="match status" value="1"/>
</dbReference>
<dbReference type="PANTHER" id="PTHR39339:SF1">
    <property type="entry name" value="CHAD DOMAIN-CONTAINING PROTEIN"/>
    <property type="match status" value="1"/>
</dbReference>
<dbReference type="InterPro" id="IPR033469">
    <property type="entry name" value="CYTH-like_dom_sf"/>
</dbReference>